<gene>
    <name evidence="1" type="ORF">C426_2179</name>
</gene>
<comment type="caution">
    <text evidence="1">The sequence shown here is derived from an EMBL/GenBank/DDBJ whole genome shotgun (WGS) entry which is preliminary data.</text>
</comment>
<protein>
    <submittedName>
        <fullName evidence="1">Uncharacterized protein</fullName>
    </submittedName>
</protein>
<reference evidence="1 2" key="1">
    <citation type="journal article" date="2012" name="J. Bacteriol.">
        <title>Genome Sequence of the Bacteriocin-Producing Strain Lactococcus garvieae DCC43.</title>
        <authorList>
            <person name="Gabrielsen C."/>
            <person name="Brede D.A."/>
            <person name="Hernandez P.E."/>
            <person name="Nes I.F."/>
            <person name="Diep D.B."/>
        </authorList>
    </citation>
    <scope>NUCLEOTIDE SEQUENCE [LARGE SCALE GENOMIC DNA]</scope>
    <source>
        <strain evidence="1 2">DCC43</strain>
    </source>
</reference>
<dbReference type="AlphaFoldDB" id="K2PJX8"/>
<dbReference type="EMBL" id="AMQS01000042">
    <property type="protein sequence ID" value="EKF50509.1"/>
    <property type="molecule type" value="Genomic_DNA"/>
</dbReference>
<dbReference type="RefSeq" id="WP_003136824.1">
    <property type="nucleotide sequence ID" value="NZ_AMQS01000042.1"/>
</dbReference>
<evidence type="ECO:0000313" key="1">
    <source>
        <dbReference type="EMBL" id="EKF50509.1"/>
    </source>
</evidence>
<evidence type="ECO:0000313" key="2">
    <source>
        <dbReference type="Proteomes" id="UP000006787"/>
    </source>
</evidence>
<dbReference type="Proteomes" id="UP000006787">
    <property type="component" value="Unassembled WGS sequence"/>
</dbReference>
<dbReference type="SUPFAM" id="SSF63829">
    <property type="entry name" value="Calcium-dependent phosphotriesterase"/>
    <property type="match status" value="1"/>
</dbReference>
<dbReference type="PATRIC" id="fig|1231377.3.peg.2163"/>
<accession>K2PJX8</accession>
<name>K2PJX8_9LACT</name>
<sequence length="385" mass="43528">MKKIILLVLAAVLLSFSAVFLVQRNSLKGEQTFKTNKKINFYIMSSKKIVGFERTAKGANKLSEVKLKLGEETATHNLQPDSKDNHFFLFEDFTPAPFPRGPQTVISLDIENGKLSKAEYPEGPITGAGFDGKFYYPLTSQPEGGSVHKYDKSKTLKKQFKFPATSGNVMHAAATDDKNLYVLNSTMNEGDKSTHNNLVFFSKKDLKKVDERLIINANSAVANSEAFIDIKLIGDKFYLTNTSYRLKSNPYEPTPQDKLVILDKKSLVRTEVSLGKNEPHKIAVSHDEKTLAISHANDGFETSMMISFYNIDTQKTNHLELDKTLMENFSKEDMLINVDFDKEGKVWILTWKNLLVYDLEKKEKVFGLNLAKYGLEYSHLLGLKK</sequence>
<organism evidence="1 2">
    <name type="scientific">Lactococcus garvieae DCC43</name>
    <dbReference type="NCBI Taxonomy" id="1231377"/>
    <lineage>
        <taxon>Bacteria</taxon>
        <taxon>Bacillati</taxon>
        <taxon>Bacillota</taxon>
        <taxon>Bacilli</taxon>
        <taxon>Lactobacillales</taxon>
        <taxon>Streptococcaceae</taxon>
        <taxon>Lactococcus</taxon>
    </lineage>
</organism>
<proteinExistence type="predicted"/>